<dbReference type="Proteomes" id="UP000314294">
    <property type="component" value="Unassembled WGS sequence"/>
</dbReference>
<feature type="compositionally biased region" description="Acidic residues" evidence="1">
    <location>
        <begin position="44"/>
        <end position="56"/>
    </location>
</feature>
<dbReference type="EMBL" id="SRLO01001740">
    <property type="protein sequence ID" value="TNN35612.1"/>
    <property type="molecule type" value="Genomic_DNA"/>
</dbReference>
<evidence type="ECO:0000256" key="1">
    <source>
        <dbReference type="SAM" id="MobiDB-lite"/>
    </source>
</evidence>
<keyword evidence="3" id="KW-1185">Reference proteome</keyword>
<dbReference type="AlphaFoldDB" id="A0A4Z2F555"/>
<name>A0A4Z2F555_9TELE</name>
<proteinExistence type="predicted"/>
<evidence type="ECO:0000313" key="2">
    <source>
        <dbReference type="EMBL" id="TNN35612.1"/>
    </source>
</evidence>
<comment type="caution">
    <text evidence="2">The sequence shown here is derived from an EMBL/GenBank/DDBJ whole genome shotgun (WGS) entry which is preliminary data.</text>
</comment>
<sequence>MESIFVAFVRRKEMCPVIRRKVGVVTFSTVYKTPSWDTLYVGREEEEEGEEEEGEEGTANGELEVDSGGGLGRILRRDFE</sequence>
<evidence type="ECO:0000313" key="3">
    <source>
        <dbReference type="Proteomes" id="UP000314294"/>
    </source>
</evidence>
<organism evidence="2 3">
    <name type="scientific">Liparis tanakae</name>
    <name type="common">Tanaka's snailfish</name>
    <dbReference type="NCBI Taxonomy" id="230148"/>
    <lineage>
        <taxon>Eukaryota</taxon>
        <taxon>Metazoa</taxon>
        <taxon>Chordata</taxon>
        <taxon>Craniata</taxon>
        <taxon>Vertebrata</taxon>
        <taxon>Euteleostomi</taxon>
        <taxon>Actinopterygii</taxon>
        <taxon>Neopterygii</taxon>
        <taxon>Teleostei</taxon>
        <taxon>Neoteleostei</taxon>
        <taxon>Acanthomorphata</taxon>
        <taxon>Eupercaria</taxon>
        <taxon>Perciformes</taxon>
        <taxon>Cottioidei</taxon>
        <taxon>Cottales</taxon>
        <taxon>Liparidae</taxon>
        <taxon>Liparis</taxon>
    </lineage>
</organism>
<feature type="region of interest" description="Disordered" evidence="1">
    <location>
        <begin position="42"/>
        <end position="80"/>
    </location>
</feature>
<gene>
    <name evidence="2" type="ORF">EYF80_054225</name>
</gene>
<protein>
    <submittedName>
        <fullName evidence="2">Uncharacterized protein</fullName>
    </submittedName>
</protein>
<accession>A0A4Z2F555</accession>
<reference evidence="2 3" key="1">
    <citation type="submission" date="2019-03" db="EMBL/GenBank/DDBJ databases">
        <title>First draft genome of Liparis tanakae, snailfish: a comprehensive survey of snailfish specific genes.</title>
        <authorList>
            <person name="Kim W."/>
            <person name="Song I."/>
            <person name="Jeong J.-H."/>
            <person name="Kim D."/>
            <person name="Kim S."/>
            <person name="Ryu S."/>
            <person name="Song J.Y."/>
            <person name="Lee S.K."/>
        </authorList>
    </citation>
    <scope>NUCLEOTIDE SEQUENCE [LARGE SCALE GENOMIC DNA]</scope>
    <source>
        <tissue evidence="2">Muscle</tissue>
    </source>
</reference>